<proteinExistence type="predicted"/>
<dbReference type="OrthoDB" id="5843244at2"/>
<evidence type="ECO:0000256" key="1">
    <source>
        <dbReference type="SAM" id="SignalP"/>
    </source>
</evidence>
<dbReference type="InterPro" id="IPR036852">
    <property type="entry name" value="Peptidase_S8/S53_dom_sf"/>
</dbReference>
<reference evidence="3" key="1">
    <citation type="submission" date="2017-04" db="EMBL/GenBank/DDBJ databases">
        <authorList>
            <person name="Varghese N."/>
            <person name="Submissions S."/>
        </authorList>
    </citation>
    <scope>NUCLEOTIDE SEQUENCE [LARGE SCALE GENOMIC DNA]</scope>
    <source>
        <strain evidence="3">RKEM611</strain>
    </source>
</reference>
<accession>A0A1Y6CI76</accession>
<dbReference type="GO" id="GO:0004252">
    <property type="term" value="F:serine-type endopeptidase activity"/>
    <property type="evidence" value="ECO:0007669"/>
    <property type="project" value="InterPro"/>
</dbReference>
<dbReference type="RefSeq" id="WP_132322316.1">
    <property type="nucleotide sequence ID" value="NZ_FWZT01000018.1"/>
</dbReference>
<dbReference type="AlphaFoldDB" id="A0A1Y6CI76"/>
<dbReference type="SUPFAM" id="SSF52743">
    <property type="entry name" value="Subtilisin-like"/>
    <property type="match status" value="1"/>
</dbReference>
<keyword evidence="1" id="KW-0732">Signal</keyword>
<gene>
    <name evidence="2" type="ORF">SAMN06296036_11884</name>
</gene>
<sequence length="436" mass="48004">MFNIHLKFLICLMFCAGTSFGESLSSYRSAIKELKTLAQLPGEDPVTPLIDSFETYQKAIQNLKDPQKAVFEEWRMQEWGNRITEFVSLATLLFSFQNPDFQEMNASKFDQASQSVARFRRTVNEFIRTYHPGLSVGIDELPSHLNGRGITIAVFDVFEPDLLAKQRGYYSQGTIEDLVSFGDPVALNHGNSVIDIILSIAPKARIVPIASDSSNYGQAIQWISTRDDITIVNMSRAFAEQNGKLDPQFSLALQKVLDSKIVSKSLGNTGTDLLGNLSPIREELNLPPLGSLFSYDLKLIDEFVSSHQKTSSNLLFSINLALSKEQTARTATVPGDHTGVQDQSFGIAADGIYTWSTNNFEAGSSFAAPQLTGVVALLLDHQLRAHGKLKPNLVAQALKATVQEGQLGPEQTGRGLLHAGDAWRWLKNHDIASCTP</sequence>
<evidence type="ECO:0008006" key="4">
    <source>
        <dbReference type="Google" id="ProtNLM"/>
    </source>
</evidence>
<evidence type="ECO:0000313" key="3">
    <source>
        <dbReference type="Proteomes" id="UP000192907"/>
    </source>
</evidence>
<organism evidence="2 3">
    <name type="scientific">Pseudobacteriovorax antillogorgiicola</name>
    <dbReference type="NCBI Taxonomy" id="1513793"/>
    <lineage>
        <taxon>Bacteria</taxon>
        <taxon>Pseudomonadati</taxon>
        <taxon>Bdellovibrionota</taxon>
        <taxon>Oligoflexia</taxon>
        <taxon>Oligoflexales</taxon>
        <taxon>Pseudobacteriovoracaceae</taxon>
        <taxon>Pseudobacteriovorax</taxon>
    </lineage>
</organism>
<dbReference type="GO" id="GO:0006508">
    <property type="term" value="P:proteolysis"/>
    <property type="evidence" value="ECO:0007669"/>
    <property type="project" value="InterPro"/>
</dbReference>
<name>A0A1Y6CI76_9BACT</name>
<evidence type="ECO:0000313" key="2">
    <source>
        <dbReference type="EMBL" id="SMF57040.1"/>
    </source>
</evidence>
<keyword evidence="3" id="KW-1185">Reference proteome</keyword>
<feature type="chain" id="PRO_5010992575" description="Subtilase family protein" evidence="1">
    <location>
        <begin position="22"/>
        <end position="436"/>
    </location>
</feature>
<dbReference type="CDD" id="cd00306">
    <property type="entry name" value="Peptidases_S8_S53"/>
    <property type="match status" value="1"/>
</dbReference>
<dbReference type="EMBL" id="FWZT01000018">
    <property type="protein sequence ID" value="SMF57040.1"/>
    <property type="molecule type" value="Genomic_DNA"/>
</dbReference>
<feature type="signal peptide" evidence="1">
    <location>
        <begin position="1"/>
        <end position="21"/>
    </location>
</feature>
<dbReference type="Gene3D" id="3.40.50.200">
    <property type="entry name" value="Peptidase S8/S53 domain"/>
    <property type="match status" value="1"/>
</dbReference>
<dbReference type="Proteomes" id="UP000192907">
    <property type="component" value="Unassembled WGS sequence"/>
</dbReference>
<protein>
    <recommendedName>
        <fullName evidence="4">Subtilase family protein</fullName>
    </recommendedName>
</protein>